<organism evidence="4 5">
    <name type="scientific">Steinernema carpocapsae</name>
    <name type="common">Entomopathogenic nematode</name>
    <dbReference type="NCBI Taxonomy" id="34508"/>
    <lineage>
        <taxon>Eukaryota</taxon>
        <taxon>Metazoa</taxon>
        <taxon>Ecdysozoa</taxon>
        <taxon>Nematoda</taxon>
        <taxon>Chromadorea</taxon>
        <taxon>Rhabditida</taxon>
        <taxon>Tylenchina</taxon>
        <taxon>Panagrolaimomorpha</taxon>
        <taxon>Strongyloidoidea</taxon>
        <taxon>Steinernematidae</taxon>
        <taxon>Steinernema</taxon>
    </lineage>
</organism>
<keyword evidence="3" id="KW-0732">Signal</keyword>
<evidence type="ECO:0000256" key="2">
    <source>
        <dbReference type="SAM" id="Phobius"/>
    </source>
</evidence>
<comment type="caution">
    <text evidence="4">The sequence shown here is derived from an EMBL/GenBank/DDBJ whole genome shotgun (WGS) entry which is preliminary data.</text>
</comment>
<reference evidence="4 5" key="1">
    <citation type="journal article" date="2015" name="Genome Biol.">
        <title>Comparative genomics of Steinernema reveals deeply conserved gene regulatory networks.</title>
        <authorList>
            <person name="Dillman A.R."/>
            <person name="Macchietto M."/>
            <person name="Porter C.F."/>
            <person name="Rogers A."/>
            <person name="Williams B."/>
            <person name="Antoshechkin I."/>
            <person name="Lee M.M."/>
            <person name="Goodwin Z."/>
            <person name="Lu X."/>
            <person name="Lewis E.E."/>
            <person name="Goodrich-Blair H."/>
            <person name="Stock S.P."/>
            <person name="Adams B.J."/>
            <person name="Sternberg P.W."/>
            <person name="Mortazavi A."/>
        </authorList>
    </citation>
    <scope>NUCLEOTIDE SEQUENCE [LARGE SCALE GENOMIC DNA]</scope>
    <source>
        <strain evidence="4 5">ALL</strain>
    </source>
</reference>
<dbReference type="EMBL" id="AZBU02000002">
    <property type="protein sequence ID" value="TKR93328.1"/>
    <property type="molecule type" value="Genomic_DNA"/>
</dbReference>
<evidence type="ECO:0000313" key="4">
    <source>
        <dbReference type="EMBL" id="TKR93328.1"/>
    </source>
</evidence>
<accession>A0A4U5PAK3</accession>
<evidence type="ECO:0000256" key="1">
    <source>
        <dbReference type="SAM" id="MobiDB-lite"/>
    </source>
</evidence>
<keyword evidence="2" id="KW-1133">Transmembrane helix</keyword>
<keyword evidence="2" id="KW-0472">Membrane</keyword>
<dbReference type="Proteomes" id="UP000298663">
    <property type="component" value="Unassembled WGS sequence"/>
</dbReference>
<dbReference type="AlphaFoldDB" id="A0A4U5PAK3"/>
<feature type="chain" id="PRO_5020787109" evidence="3">
    <location>
        <begin position="25"/>
        <end position="226"/>
    </location>
</feature>
<protein>
    <submittedName>
        <fullName evidence="4">Uncharacterized protein</fullName>
    </submittedName>
</protein>
<feature type="signal peptide" evidence="3">
    <location>
        <begin position="1"/>
        <end position="24"/>
    </location>
</feature>
<evidence type="ECO:0000256" key="3">
    <source>
        <dbReference type="SAM" id="SignalP"/>
    </source>
</evidence>
<proteinExistence type="predicted"/>
<feature type="compositionally biased region" description="Low complexity" evidence="1">
    <location>
        <begin position="123"/>
        <end position="146"/>
    </location>
</feature>
<name>A0A4U5PAK3_STECR</name>
<evidence type="ECO:0000313" key="5">
    <source>
        <dbReference type="Proteomes" id="UP000298663"/>
    </source>
</evidence>
<sequence length="226" mass="24633">MPPQDSPPVLFSLFLLLLCSVASSQDVFCGHLSVFKQQWFSKTASTLSSQRTSDLKECLQQCCNVPNCKGVTFMGVIEESSDANCMLVNCLSTRCELSEKSVLTKGIISVLINRTKRTDEESASSAASAFTASPTSLKPDSTSSSSVERDTTPEPANLLDRFVRFEVAPIWVIGVAIVVVIVCIGLNIGLLTAYLCYRRRRNKRHTAQISGGAHKSTTLHAFNPTH</sequence>
<reference evidence="4 5" key="2">
    <citation type="journal article" date="2019" name="G3 (Bethesda)">
        <title>Hybrid Assembly of the Genome of the Entomopathogenic Nematode Steinernema carpocapsae Identifies the X-Chromosome.</title>
        <authorList>
            <person name="Serra L."/>
            <person name="Macchietto M."/>
            <person name="Macias-Munoz A."/>
            <person name="McGill C.J."/>
            <person name="Rodriguez I.M."/>
            <person name="Rodriguez B."/>
            <person name="Murad R."/>
            <person name="Mortazavi A."/>
        </authorList>
    </citation>
    <scope>NUCLEOTIDE SEQUENCE [LARGE SCALE GENOMIC DNA]</scope>
    <source>
        <strain evidence="4 5">ALL</strain>
    </source>
</reference>
<keyword evidence="5" id="KW-1185">Reference proteome</keyword>
<gene>
    <name evidence="4" type="ORF">L596_007806</name>
</gene>
<feature type="transmembrane region" description="Helical" evidence="2">
    <location>
        <begin position="170"/>
        <end position="197"/>
    </location>
</feature>
<keyword evidence="2" id="KW-0812">Transmembrane</keyword>
<dbReference type="OrthoDB" id="5844878at2759"/>
<dbReference type="STRING" id="34508.A0A4U5PAK3"/>
<feature type="region of interest" description="Disordered" evidence="1">
    <location>
        <begin position="123"/>
        <end position="152"/>
    </location>
</feature>